<dbReference type="PANTHER" id="PTHR33744">
    <property type="entry name" value="CARBOHYDRATE DIACID REGULATOR"/>
    <property type="match status" value="1"/>
</dbReference>
<comment type="caution">
    <text evidence="5">The sequence shown here is derived from an EMBL/GenBank/DDBJ whole genome shotgun (WGS) entry which is preliminary data.</text>
</comment>
<evidence type="ECO:0000259" key="4">
    <source>
        <dbReference type="Pfam" id="PF17853"/>
    </source>
</evidence>
<dbReference type="Pfam" id="PF13556">
    <property type="entry name" value="HTH_30"/>
    <property type="match status" value="1"/>
</dbReference>
<feature type="domain" description="Purine catabolism PurC-like" evidence="2">
    <location>
        <begin position="7"/>
        <end position="125"/>
    </location>
</feature>
<evidence type="ECO:0000313" key="5">
    <source>
        <dbReference type="EMBL" id="KKK38197.1"/>
    </source>
</evidence>
<name>A0A0M2SYX8_9BACI</name>
<reference evidence="5 6" key="1">
    <citation type="submission" date="2015-04" db="EMBL/GenBank/DDBJ databases">
        <title>Taxonomic description and genome sequence of Bacillus campisalis sp. nov., a novel member of the genus Bacillus isolated from solar saltern.</title>
        <authorList>
            <person name="Mathan Kumar R."/>
            <person name="Kaur G."/>
            <person name="Kumar A."/>
            <person name="Singh N.K."/>
            <person name="Kaur N."/>
            <person name="Kumar N."/>
            <person name="Mayilraj S."/>
        </authorList>
    </citation>
    <scope>NUCLEOTIDE SEQUENCE [LARGE SCALE GENOMIC DNA]</scope>
    <source>
        <strain evidence="5 6">SA2-6</strain>
    </source>
</reference>
<dbReference type="AlphaFoldDB" id="A0A0M2SYX8"/>
<evidence type="ECO:0000259" key="2">
    <source>
        <dbReference type="Pfam" id="PF07905"/>
    </source>
</evidence>
<protein>
    <recommendedName>
        <fullName evidence="7">PucR family transcriptional regulator</fullName>
    </recommendedName>
</protein>
<comment type="similarity">
    <text evidence="1">Belongs to the CdaR family.</text>
</comment>
<evidence type="ECO:0000256" key="1">
    <source>
        <dbReference type="ARBA" id="ARBA00006754"/>
    </source>
</evidence>
<dbReference type="InterPro" id="IPR051448">
    <property type="entry name" value="CdaR-like_regulators"/>
</dbReference>
<feature type="domain" description="CdaR GGDEF-like" evidence="4">
    <location>
        <begin position="292"/>
        <end position="411"/>
    </location>
</feature>
<dbReference type="InterPro" id="IPR012914">
    <property type="entry name" value="PucR_dom"/>
</dbReference>
<proteinExistence type="inferred from homology"/>
<dbReference type="InterPro" id="IPR025736">
    <property type="entry name" value="PucR_C-HTH_dom"/>
</dbReference>
<dbReference type="Proteomes" id="UP000034166">
    <property type="component" value="Unassembled WGS sequence"/>
</dbReference>
<dbReference type="InterPro" id="IPR042070">
    <property type="entry name" value="PucR_C-HTH_sf"/>
</dbReference>
<dbReference type="EMBL" id="LAYY01000009">
    <property type="protein sequence ID" value="KKK38197.1"/>
    <property type="molecule type" value="Genomic_DNA"/>
</dbReference>
<feature type="domain" description="PucR C-terminal helix-turn-helix" evidence="3">
    <location>
        <begin position="466"/>
        <end position="523"/>
    </location>
</feature>
<evidence type="ECO:0000313" key="6">
    <source>
        <dbReference type="Proteomes" id="UP000034166"/>
    </source>
</evidence>
<evidence type="ECO:0008006" key="7">
    <source>
        <dbReference type="Google" id="ProtNLM"/>
    </source>
</evidence>
<dbReference type="Gene3D" id="1.10.10.2840">
    <property type="entry name" value="PucR C-terminal helix-turn-helix domain"/>
    <property type="match status" value="1"/>
</dbReference>
<dbReference type="RefSeq" id="WP_046523673.1">
    <property type="nucleotide sequence ID" value="NZ_LAYY01000009.1"/>
</dbReference>
<evidence type="ECO:0000259" key="3">
    <source>
        <dbReference type="Pfam" id="PF13556"/>
    </source>
</evidence>
<gene>
    <name evidence="5" type="ORF">WQ57_10370</name>
</gene>
<dbReference type="Pfam" id="PF17853">
    <property type="entry name" value="GGDEF_2"/>
    <property type="match status" value="1"/>
</dbReference>
<accession>A0A0M2SYX8</accession>
<keyword evidence="6" id="KW-1185">Reference proteome</keyword>
<sequence>MITMREALSLPELQTAMVHTGKNGLGRTIRWVHLIDTDDVGHFLEGGELLLTCGQIWPQNKGSEERLLNSFVRHQISGILFATGRYLKECPAAVLEFGEKNAIPVLEVPFHVPFVKITKRIHREIMNRSYKRNEITDRVPVELREKLQSATSYLDICTILADKLNSHIAITDTANNIILKAFPKDTKRVNIQKCINDQIKDRQDLNERIVSSTPPYALTVPMIVEGNNWGTLWLISIDEEIKKEHAHILEHAATLLIDIALSNQDLEAKSRHLRIELLELLLENPETASIIVDEKIEKLGFEHRESWVAGLILLGENKLSSPLSLEVESIRDHCKNWIDDAEGINGFCDVYKDQLVLFLSSSMDSLELKQQINQLQNNLRNAYTQAAPVLVLGDTKQHVLSFAESYQEAKTLAPIVQHQSQSGGTYFSDQLKREMFLYGGLTPEKAKEFRNLILPKDLLTQDGFTLYETLKLLAANNYNREKVAKLLHIHLNTLRYRIKRIEQYLQGSLTSPRCQFWIQVALDLESLATKCEE</sequence>
<dbReference type="Pfam" id="PF07905">
    <property type="entry name" value="PucR"/>
    <property type="match status" value="1"/>
</dbReference>
<organism evidence="5 6">
    <name type="scientific">Mesobacillus campisalis</name>
    <dbReference type="NCBI Taxonomy" id="1408103"/>
    <lineage>
        <taxon>Bacteria</taxon>
        <taxon>Bacillati</taxon>
        <taxon>Bacillota</taxon>
        <taxon>Bacilli</taxon>
        <taxon>Bacillales</taxon>
        <taxon>Bacillaceae</taxon>
        <taxon>Mesobacillus</taxon>
    </lineage>
</organism>
<dbReference type="InterPro" id="IPR041522">
    <property type="entry name" value="CdaR_GGDEF"/>
</dbReference>
<dbReference type="PATRIC" id="fig|1408103.3.peg.2338"/>